<feature type="binding site" evidence="1">
    <location>
        <position position="240"/>
    </location>
    <ligand>
        <name>ATP</name>
        <dbReference type="ChEBI" id="CHEBI:30616"/>
    </ligand>
</feature>
<name>R1AQH6_9FIRM</name>
<dbReference type="PROSITE" id="PS51459">
    <property type="entry name" value="FIDO"/>
    <property type="match status" value="1"/>
</dbReference>
<dbReference type="Gene3D" id="1.10.10.10">
    <property type="entry name" value="Winged helix-like DNA-binding domain superfamily/Winged helix DNA-binding domain"/>
    <property type="match status" value="1"/>
</dbReference>
<organism evidence="6 7">
    <name type="scientific">Caldisalinibacter kiritimatiensis</name>
    <dbReference type="NCBI Taxonomy" id="1304284"/>
    <lineage>
        <taxon>Bacteria</taxon>
        <taxon>Bacillati</taxon>
        <taxon>Bacillota</taxon>
        <taxon>Tissierellia</taxon>
        <taxon>Tissierellales</taxon>
        <taxon>Thermohalobacteraceae</taxon>
        <taxon>Caldisalinibacter</taxon>
    </lineage>
</organism>
<dbReference type="STRING" id="1304284.L21TH_2635"/>
<dbReference type="PANTHER" id="PTHR13504">
    <property type="entry name" value="FIDO DOMAIN-CONTAINING PROTEIN DDB_G0283145"/>
    <property type="match status" value="1"/>
</dbReference>
<dbReference type="InterPro" id="IPR040198">
    <property type="entry name" value="Fido_containing"/>
</dbReference>
<keyword evidence="7" id="KW-1185">Reference proteome</keyword>
<feature type="binding site" evidence="3">
    <location>
        <begin position="240"/>
        <end position="241"/>
    </location>
    <ligand>
        <name>ATP</name>
        <dbReference type="ChEBI" id="CHEBI:30616"/>
    </ligand>
</feature>
<evidence type="ECO:0000313" key="6">
    <source>
        <dbReference type="EMBL" id="EOC99377.1"/>
    </source>
</evidence>
<sequence length="361" mass="42598">MIPFKPPKLPLEDKIDQLKFINELVEANTNIGKYQIMLRNSKINPDFLINPLILQEAVQSTKIEGTQVTLDEVLESEIDEKEKTEDTQEVLNYYEALKYGERALKFLPISTRLFKNLHKILLSGEVRGASRQPGEYRKIQNFIGPEGCTIETASFVPPEPQLVYKYMSNLEMYINNPDDDLNPLIRIAIIHAQFETIHPFLDGNGRIGRILIPLYLYNYEIIDSPNFFISETLEKDKYKYYKMLNETRFNEKWNEWIKFFLQSVNKQARANIKLIEAINELYERDLKEAMKLVKSNNIIKIVNAMYQRPIFNVKTMVNMTGISDTTCRRYLEDLEKNNIIFSDNKIRNRKYYYYNLLDLLR</sequence>
<dbReference type="InterPro" id="IPR003812">
    <property type="entry name" value="Fido"/>
</dbReference>
<dbReference type="SUPFAM" id="SSF46785">
    <property type="entry name" value="Winged helix' DNA-binding domain"/>
    <property type="match status" value="1"/>
</dbReference>
<dbReference type="Pfam" id="PF13784">
    <property type="entry name" value="Fic_N"/>
    <property type="match status" value="1"/>
</dbReference>
<accession>R1AQH6</accession>
<dbReference type="RefSeq" id="WP_006317378.1">
    <property type="nucleotide sequence ID" value="NZ_ARZA01000277.1"/>
</dbReference>
<feature type="active site" evidence="2">
    <location>
        <position position="198"/>
    </location>
</feature>
<dbReference type="Gene3D" id="1.10.3290.10">
    <property type="entry name" value="Fido-like domain"/>
    <property type="match status" value="1"/>
</dbReference>
<feature type="binding site" evidence="3">
    <location>
        <begin position="202"/>
        <end position="209"/>
    </location>
    <ligand>
        <name>ATP</name>
        <dbReference type="ChEBI" id="CHEBI:30616"/>
    </ligand>
</feature>
<feature type="binding site" evidence="1">
    <location>
        <begin position="203"/>
        <end position="209"/>
    </location>
    <ligand>
        <name>ATP</name>
        <dbReference type="ChEBI" id="CHEBI:30616"/>
    </ligand>
</feature>
<feature type="binding site" evidence="1">
    <location>
        <position position="198"/>
    </location>
    <ligand>
        <name>ATP</name>
        <dbReference type="ChEBI" id="CHEBI:30616"/>
    </ligand>
</feature>
<dbReference type="InterPro" id="IPR036388">
    <property type="entry name" value="WH-like_DNA-bd_sf"/>
</dbReference>
<dbReference type="InterPro" id="IPR026287">
    <property type="entry name" value="SoFic-like"/>
</dbReference>
<gene>
    <name evidence="6" type="ORF">L21TH_2635</name>
</gene>
<reference evidence="6 7" key="1">
    <citation type="journal article" date="2015" name="Geomicrobiol. J.">
        <title>Caldisalinibacter kiritimatiensis gen. nov., sp. nov., a moderately thermohalophilic thiosulfate-reducing bacterium from a hypersaline microbial mat.</title>
        <authorList>
            <person name="Ben Hania W."/>
            <person name="Joseph M."/>
            <person name="Fiebig A."/>
            <person name="Bunk B."/>
            <person name="Klenk H.-P."/>
            <person name="Fardeau M.-L."/>
            <person name="Spring S."/>
        </authorList>
    </citation>
    <scope>NUCLEOTIDE SEQUENCE [LARGE SCALE GENOMIC DNA]</scope>
    <source>
        <strain evidence="6 7">L21-TH-D2</strain>
    </source>
</reference>
<evidence type="ECO:0000256" key="4">
    <source>
        <dbReference type="PIRSR" id="PIRSR640198-3"/>
    </source>
</evidence>
<dbReference type="PATRIC" id="fig|1304284.3.peg.2589"/>
<dbReference type="SUPFAM" id="SSF140931">
    <property type="entry name" value="Fic-like"/>
    <property type="match status" value="1"/>
</dbReference>
<evidence type="ECO:0000313" key="7">
    <source>
        <dbReference type="Proteomes" id="UP000013378"/>
    </source>
</evidence>
<dbReference type="InterPro" id="IPR025758">
    <property type="entry name" value="Fic/DOC_N"/>
</dbReference>
<dbReference type="InterPro" id="IPR036597">
    <property type="entry name" value="Fido-like_dom_sf"/>
</dbReference>
<evidence type="ECO:0000256" key="1">
    <source>
        <dbReference type="PIRSR" id="PIRSR038925-1"/>
    </source>
</evidence>
<dbReference type="OrthoDB" id="9813719at2"/>
<dbReference type="eggNOG" id="COG3177">
    <property type="taxonomic scope" value="Bacteria"/>
</dbReference>
<dbReference type="Pfam" id="PF02661">
    <property type="entry name" value="Fic"/>
    <property type="match status" value="1"/>
</dbReference>
<dbReference type="GO" id="GO:0005524">
    <property type="term" value="F:ATP binding"/>
    <property type="evidence" value="ECO:0007669"/>
    <property type="project" value="UniProtKB-KW"/>
</dbReference>
<keyword evidence="1" id="KW-0547">Nucleotide-binding</keyword>
<comment type="caution">
    <text evidence="6">The sequence shown here is derived from an EMBL/GenBank/DDBJ whole genome shotgun (WGS) entry which is preliminary data.</text>
</comment>
<protein>
    <recommendedName>
        <fullName evidence="5">Fido domain-containing protein</fullName>
    </recommendedName>
</protein>
<feature type="domain" description="Fido" evidence="5">
    <location>
        <begin position="109"/>
        <end position="262"/>
    </location>
</feature>
<evidence type="ECO:0000256" key="3">
    <source>
        <dbReference type="PIRSR" id="PIRSR640198-2"/>
    </source>
</evidence>
<evidence type="ECO:0000256" key="2">
    <source>
        <dbReference type="PIRSR" id="PIRSR640198-1"/>
    </source>
</evidence>
<keyword evidence="1" id="KW-0067">ATP-binding</keyword>
<dbReference type="Proteomes" id="UP000013378">
    <property type="component" value="Unassembled WGS sequence"/>
</dbReference>
<dbReference type="PIRSF" id="PIRSF038925">
    <property type="entry name" value="AMP-prot_trans"/>
    <property type="match status" value="1"/>
</dbReference>
<feature type="binding site" evidence="1">
    <location>
        <position position="64"/>
    </location>
    <ligand>
        <name>ATP</name>
        <dbReference type="ChEBI" id="CHEBI:30616"/>
    </ligand>
</feature>
<dbReference type="EMBL" id="ARZA01000277">
    <property type="protein sequence ID" value="EOC99377.1"/>
    <property type="molecule type" value="Genomic_DNA"/>
</dbReference>
<feature type="site" description="Important for autoinhibition of adenylyltransferase activity" evidence="4">
    <location>
        <position position="64"/>
    </location>
</feature>
<evidence type="ECO:0000259" key="5">
    <source>
        <dbReference type="PROSITE" id="PS51459"/>
    </source>
</evidence>
<dbReference type="InterPro" id="IPR036390">
    <property type="entry name" value="WH_DNA-bd_sf"/>
</dbReference>
<dbReference type="AlphaFoldDB" id="R1AQH6"/>
<dbReference type="PANTHER" id="PTHR13504:SF38">
    <property type="entry name" value="FIDO DOMAIN-CONTAINING PROTEIN"/>
    <property type="match status" value="1"/>
</dbReference>
<proteinExistence type="predicted"/>